<evidence type="ECO:0000313" key="11">
    <source>
        <dbReference type="EMBL" id="SVC42517.1"/>
    </source>
</evidence>
<reference evidence="11" key="1">
    <citation type="submission" date="2018-05" db="EMBL/GenBank/DDBJ databases">
        <authorList>
            <person name="Lanie J.A."/>
            <person name="Ng W.-L."/>
            <person name="Kazmierczak K.M."/>
            <person name="Andrzejewski T.M."/>
            <person name="Davidsen T.M."/>
            <person name="Wayne K.J."/>
            <person name="Tettelin H."/>
            <person name="Glass J.I."/>
            <person name="Rusch D."/>
            <person name="Podicherti R."/>
            <person name="Tsui H.-C.T."/>
            <person name="Winkler M.E."/>
        </authorList>
    </citation>
    <scope>NUCLEOTIDE SEQUENCE</scope>
</reference>
<dbReference type="InterPro" id="IPR043130">
    <property type="entry name" value="CDP-OH_PTrfase_TM_dom"/>
</dbReference>
<keyword evidence="4 10" id="KW-0812">Transmembrane</keyword>
<keyword evidence="7 10" id="KW-0472">Membrane</keyword>
<evidence type="ECO:0000256" key="10">
    <source>
        <dbReference type="SAM" id="Phobius"/>
    </source>
</evidence>
<accession>A0A382M4A6</accession>
<evidence type="ECO:0000256" key="7">
    <source>
        <dbReference type="ARBA" id="ARBA00023136"/>
    </source>
</evidence>
<keyword evidence="8" id="KW-0594">Phospholipid biosynthesis</keyword>
<dbReference type="InterPro" id="IPR048254">
    <property type="entry name" value="CDP_ALCOHOL_P_TRANSF_CS"/>
</dbReference>
<dbReference type="Gene3D" id="1.20.120.1760">
    <property type="match status" value="1"/>
</dbReference>
<evidence type="ECO:0000256" key="2">
    <source>
        <dbReference type="ARBA" id="ARBA00022516"/>
    </source>
</evidence>
<feature type="non-terminal residue" evidence="11">
    <location>
        <position position="1"/>
    </location>
</feature>
<dbReference type="GO" id="GO:0016780">
    <property type="term" value="F:phosphotransferase activity, for other substituted phosphate groups"/>
    <property type="evidence" value="ECO:0007669"/>
    <property type="project" value="InterPro"/>
</dbReference>
<organism evidence="11">
    <name type="scientific">marine metagenome</name>
    <dbReference type="NCBI Taxonomy" id="408172"/>
    <lineage>
        <taxon>unclassified sequences</taxon>
        <taxon>metagenomes</taxon>
        <taxon>ecological metagenomes</taxon>
    </lineage>
</organism>
<dbReference type="InterPro" id="IPR000462">
    <property type="entry name" value="CDP-OH_P_trans"/>
</dbReference>
<evidence type="ECO:0000256" key="4">
    <source>
        <dbReference type="ARBA" id="ARBA00022692"/>
    </source>
</evidence>
<dbReference type="GO" id="GO:0016020">
    <property type="term" value="C:membrane"/>
    <property type="evidence" value="ECO:0007669"/>
    <property type="project" value="UniProtKB-SubCell"/>
</dbReference>
<proteinExistence type="predicted"/>
<dbReference type="GO" id="GO:0046474">
    <property type="term" value="P:glycerophospholipid biosynthetic process"/>
    <property type="evidence" value="ECO:0007669"/>
    <property type="project" value="TreeGrafter"/>
</dbReference>
<keyword evidence="5 10" id="KW-1133">Transmembrane helix</keyword>
<keyword evidence="6" id="KW-0443">Lipid metabolism</keyword>
<evidence type="ECO:0000256" key="1">
    <source>
        <dbReference type="ARBA" id="ARBA00004141"/>
    </source>
</evidence>
<dbReference type="PANTHER" id="PTHR14269">
    <property type="entry name" value="CDP-DIACYLGLYCEROL--GLYCEROL-3-PHOSPHATE 3-PHOSPHATIDYLTRANSFERASE-RELATED"/>
    <property type="match status" value="1"/>
</dbReference>
<feature type="transmembrane region" description="Helical" evidence="10">
    <location>
        <begin position="63"/>
        <end position="79"/>
    </location>
</feature>
<comment type="subcellular location">
    <subcellularLocation>
        <location evidence="1">Membrane</location>
        <topology evidence="1">Multi-pass membrane protein</topology>
    </subcellularLocation>
</comment>
<evidence type="ECO:0000256" key="5">
    <source>
        <dbReference type="ARBA" id="ARBA00022989"/>
    </source>
</evidence>
<gene>
    <name evidence="11" type="ORF">METZ01_LOCUS295371</name>
</gene>
<dbReference type="PANTHER" id="PTHR14269:SF62">
    <property type="entry name" value="CDP-DIACYLGLYCEROL--GLYCEROL-3-PHOSPHATE 3-PHOSPHATIDYLTRANSFERASE 1, CHLOROPLASTIC"/>
    <property type="match status" value="1"/>
</dbReference>
<sequence length="106" mass="11579">VANLLSVLRMLLAPLVLWSLHREGGGHTTMLLLIVGGATDMLDGYAARRLDQVSRMGRILDPLADKIFLASVCSGLTAWHGFPLWLLVMQIVRDTSILAIGAMLLR</sequence>
<feature type="non-terminal residue" evidence="11">
    <location>
        <position position="106"/>
    </location>
</feature>
<evidence type="ECO:0000256" key="9">
    <source>
        <dbReference type="ARBA" id="ARBA00023264"/>
    </source>
</evidence>
<dbReference type="EMBL" id="UINC01090510">
    <property type="protein sequence ID" value="SVC42517.1"/>
    <property type="molecule type" value="Genomic_DNA"/>
</dbReference>
<keyword evidence="9" id="KW-1208">Phospholipid metabolism</keyword>
<dbReference type="InterPro" id="IPR050324">
    <property type="entry name" value="CDP-alcohol_PTase-I"/>
</dbReference>
<dbReference type="Pfam" id="PF01066">
    <property type="entry name" value="CDP-OH_P_transf"/>
    <property type="match status" value="1"/>
</dbReference>
<dbReference type="PROSITE" id="PS00379">
    <property type="entry name" value="CDP_ALCOHOL_P_TRANSF"/>
    <property type="match status" value="1"/>
</dbReference>
<keyword evidence="3" id="KW-0808">Transferase</keyword>
<evidence type="ECO:0008006" key="12">
    <source>
        <dbReference type="Google" id="ProtNLM"/>
    </source>
</evidence>
<protein>
    <recommendedName>
        <fullName evidence="12">CDP-alcohol phosphatidyltransferase family protein</fullName>
    </recommendedName>
</protein>
<evidence type="ECO:0000256" key="3">
    <source>
        <dbReference type="ARBA" id="ARBA00022679"/>
    </source>
</evidence>
<name>A0A382M4A6_9ZZZZ</name>
<keyword evidence="2" id="KW-0444">Lipid biosynthesis</keyword>
<evidence type="ECO:0000256" key="8">
    <source>
        <dbReference type="ARBA" id="ARBA00023209"/>
    </source>
</evidence>
<feature type="transmembrane region" description="Helical" evidence="10">
    <location>
        <begin position="24"/>
        <end position="42"/>
    </location>
</feature>
<dbReference type="AlphaFoldDB" id="A0A382M4A6"/>
<evidence type="ECO:0000256" key="6">
    <source>
        <dbReference type="ARBA" id="ARBA00023098"/>
    </source>
</evidence>